<feature type="transmembrane region" description="Helical" evidence="8">
    <location>
        <begin position="284"/>
        <end position="303"/>
    </location>
</feature>
<reference evidence="11 12" key="2">
    <citation type="submission" date="2017-08" db="EMBL/GenBank/DDBJ databases">
        <authorList>
            <person name="de Groot N.N."/>
        </authorList>
    </citation>
    <scope>NUCLEOTIDE SEQUENCE [LARGE SCALE GENOMIC DNA]</scope>
    <source>
        <strain evidence="11">Orrdi1</strain>
    </source>
</reference>
<dbReference type="RefSeq" id="WP_067751666.1">
    <property type="nucleotide sequence ID" value="NZ_LT907988.1"/>
</dbReference>
<evidence type="ECO:0000256" key="1">
    <source>
        <dbReference type="ARBA" id="ARBA00004651"/>
    </source>
</evidence>
<evidence type="ECO:0000256" key="6">
    <source>
        <dbReference type="ARBA" id="ARBA00023136"/>
    </source>
</evidence>
<dbReference type="GO" id="GO:0005886">
    <property type="term" value="C:plasma membrane"/>
    <property type="evidence" value="ECO:0007669"/>
    <property type="project" value="UniProtKB-SubCell"/>
</dbReference>
<evidence type="ECO:0000259" key="9">
    <source>
        <dbReference type="Pfam" id="PF00361"/>
    </source>
</evidence>
<feature type="transmembrane region" description="Helical" evidence="8">
    <location>
        <begin position="35"/>
        <end position="56"/>
    </location>
</feature>
<reference evidence="10 12" key="1">
    <citation type="submission" date="2016-06" db="EMBL/GenBank/DDBJ databases">
        <authorList>
            <person name="Kjaerup R.B."/>
            <person name="Dalgaard T.S."/>
            <person name="Juul-Madsen H.R."/>
        </authorList>
    </citation>
    <scope>NUCLEOTIDE SEQUENCE [LARGE SCALE GENOMIC DNA]</scope>
    <source>
        <strain evidence="10">Orrdi1</strain>
    </source>
</reference>
<evidence type="ECO:0000313" key="10">
    <source>
        <dbReference type="EMBL" id="SBT24856.1"/>
    </source>
</evidence>
<keyword evidence="6 8" id="KW-0472">Membrane</keyword>
<keyword evidence="12" id="KW-1185">Reference proteome</keyword>
<feature type="transmembrane region" description="Helical" evidence="8">
    <location>
        <begin position="336"/>
        <end position="357"/>
    </location>
</feature>
<keyword evidence="5 8" id="KW-1133">Transmembrane helix</keyword>
<name>A0A1C3K024_9BURK</name>
<evidence type="ECO:0000256" key="5">
    <source>
        <dbReference type="ARBA" id="ARBA00022989"/>
    </source>
</evidence>
<dbReference type="STRING" id="1851544.ODI_02927"/>
<evidence type="ECO:0000256" key="7">
    <source>
        <dbReference type="RuleBase" id="RU000320"/>
    </source>
</evidence>
<dbReference type="KEGG" id="odi:ODI_R2853"/>
<dbReference type="PRINTS" id="PR01437">
    <property type="entry name" value="NUOXDRDTASE4"/>
</dbReference>
<feature type="transmembrane region" description="Helical" evidence="8">
    <location>
        <begin position="485"/>
        <end position="505"/>
    </location>
</feature>
<dbReference type="GO" id="GO:0042773">
    <property type="term" value="P:ATP synthesis coupled electron transport"/>
    <property type="evidence" value="ECO:0007669"/>
    <property type="project" value="InterPro"/>
</dbReference>
<accession>A0A1C3K024</accession>
<dbReference type="EMBL" id="FLRC01000011">
    <property type="protein sequence ID" value="SBT24856.1"/>
    <property type="molecule type" value="Genomic_DNA"/>
</dbReference>
<feature type="transmembrane region" description="Helical" evidence="8">
    <location>
        <begin position="211"/>
        <end position="231"/>
    </location>
</feature>
<dbReference type="InterPro" id="IPR001750">
    <property type="entry name" value="ND/Mrp_TM"/>
</dbReference>
<evidence type="ECO:0000256" key="8">
    <source>
        <dbReference type="SAM" id="Phobius"/>
    </source>
</evidence>
<organism evidence="10 12">
    <name type="scientific">Orrella dioscoreae</name>
    <dbReference type="NCBI Taxonomy" id="1851544"/>
    <lineage>
        <taxon>Bacteria</taxon>
        <taxon>Pseudomonadati</taxon>
        <taxon>Pseudomonadota</taxon>
        <taxon>Betaproteobacteria</taxon>
        <taxon>Burkholderiales</taxon>
        <taxon>Alcaligenaceae</taxon>
        <taxon>Orrella</taxon>
    </lineage>
</organism>
<dbReference type="PANTHER" id="PTHR42703:SF1">
    <property type="entry name" value="NA(+)_H(+) ANTIPORTER SUBUNIT D1"/>
    <property type="match status" value="1"/>
</dbReference>
<feature type="domain" description="NADH:quinone oxidoreductase/Mrp antiporter transmembrane" evidence="9">
    <location>
        <begin position="133"/>
        <end position="433"/>
    </location>
</feature>
<dbReference type="InterPro" id="IPR050586">
    <property type="entry name" value="CPA3_Na-H_Antiporter_D"/>
</dbReference>
<keyword evidence="4 7" id="KW-0812">Transmembrane</keyword>
<feature type="transmembrane region" description="Helical" evidence="8">
    <location>
        <begin position="6"/>
        <end position="26"/>
    </location>
</feature>
<dbReference type="Proteomes" id="UP000078558">
    <property type="component" value="Chromosome I"/>
</dbReference>
<dbReference type="InterPro" id="IPR003918">
    <property type="entry name" value="NADH_UbQ_OxRdtase"/>
</dbReference>
<feature type="transmembrane region" description="Helical" evidence="8">
    <location>
        <begin position="166"/>
        <end position="191"/>
    </location>
</feature>
<evidence type="ECO:0000256" key="4">
    <source>
        <dbReference type="ARBA" id="ARBA00022692"/>
    </source>
</evidence>
<gene>
    <name evidence="10" type="ORF">ODI_02927</name>
    <name evidence="11" type="ORF">ODI_R2853</name>
</gene>
<evidence type="ECO:0000256" key="2">
    <source>
        <dbReference type="ARBA" id="ARBA00005346"/>
    </source>
</evidence>
<feature type="transmembrane region" description="Helical" evidence="8">
    <location>
        <begin position="111"/>
        <end position="130"/>
    </location>
</feature>
<feature type="transmembrane region" description="Helical" evidence="8">
    <location>
        <begin position="445"/>
        <end position="465"/>
    </location>
</feature>
<evidence type="ECO:0000256" key="3">
    <source>
        <dbReference type="ARBA" id="ARBA00022475"/>
    </source>
</evidence>
<dbReference type="Pfam" id="PF00361">
    <property type="entry name" value="Proton_antipo_M"/>
    <property type="match status" value="1"/>
</dbReference>
<dbReference type="EMBL" id="LT907988">
    <property type="protein sequence ID" value="SOE50632.1"/>
    <property type="molecule type" value="Genomic_DNA"/>
</dbReference>
<feature type="transmembrane region" description="Helical" evidence="8">
    <location>
        <begin position="136"/>
        <end position="154"/>
    </location>
</feature>
<evidence type="ECO:0000313" key="11">
    <source>
        <dbReference type="EMBL" id="SOE50632.1"/>
    </source>
</evidence>
<dbReference type="GO" id="GO:0008137">
    <property type="term" value="F:NADH dehydrogenase (ubiquinone) activity"/>
    <property type="evidence" value="ECO:0007669"/>
    <property type="project" value="InterPro"/>
</dbReference>
<dbReference type="OrthoDB" id="9768329at2"/>
<comment type="similarity">
    <text evidence="2">Belongs to the CPA3 antiporters (TC 2.A.63) subunit D family.</text>
</comment>
<proteinExistence type="inferred from homology"/>
<feature type="transmembrane region" description="Helical" evidence="8">
    <location>
        <begin position="76"/>
        <end position="99"/>
    </location>
</feature>
<evidence type="ECO:0000313" key="12">
    <source>
        <dbReference type="Proteomes" id="UP000078558"/>
    </source>
</evidence>
<keyword evidence="3" id="KW-1003">Cell membrane</keyword>
<dbReference type="NCBIfam" id="NF009309">
    <property type="entry name" value="PRK12666.1"/>
    <property type="match status" value="1"/>
</dbReference>
<sequence length="541" mass="56808">MSDWLTHLPILPIVLPMLAGSAMLLLSDSHRNTRIAIGLVSAVLLAVVAVALFFSVDAEGGTRLLTYRPANWPPPFGIVLVVDRLAVLMLLLTAAVGIATLVASISRWEKVGVHFQPLLQFQLMGLNGAFLTGDLFNLFVFFEILLAASYGLLLHGSGVGRVRAGLHYIAVNLVGSFLFLVGVSLIYGAVGTLNMADLAQRLPDVIGEERALFNAGAAVLGCAFLIKAAAWPLNFWLVGAYSAATPPVAALFALMTKVGIYSILRMTAVLSASGEAGRVLASDWLFYGGLVTLALGAAGLLASQELRRQAAYSILVSSGTLLAAIGLSSTDALGPALYYLVSSSLAVSAFFLLIELIERNRPFGADMLAISLEAFGLDDPVDPDAPDEVVGVALPAVMAVLGAGFVMCALLITGLPPLSGFIAKFALLAASLEDPDMAGSAHVPLAGWLMLATILLSGLAGVIALARSGIRTFWSVERNVLRLRLLDAAPVFALLALCVALTLWADPALRYMDATAQALHAPRDYIEAVLPAAPATHMEAQ</sequence>
<dbReference type="AlphaFoldDB" id="A0A1C3K024"/>
<feature type="transmembrane region" description="Helical" evidence="8">
    <location>
        <begin position="310"/>
        <end position="330"/>
    </location>
</feature>
<feature type="transmembrane region" description="Helical" evidence="8">
    <location>
        <begin position="389"/>
        <end position="412"/>
    </location>
</feature>
<feature type="transmembrane region" description="Helical" evidence="8">
    <location>
        <begin position="243"/>
        <end position="264"/>
    </location>
</feature>
<protein>
    <submittedName>
        <fullName evidence="10">Na(+) H(+) antiporter subunit D</fullName>
    </submittedName>
</protein>
<comment type="subcellular location">
    <subcellularLocation>
        <location evidence="1">Cell membrane</location>
        <topology evidence="1">Multi-pass membrane protein</topology>
    </subcellularLocation>
    <subcellularLocation>
        <location evidence="7">Membrane</location>
        <topology evidence="7">Multi-pass membrane protein</topology>
    </subcellularLocation>
</comment>
<dbReference type="PANTHER" id="PTHR42703">
    <property type="entry name" value="NADH DEHYDROGENASE"/>
    <property type="match status" value="1"/>
</dbReference>